<reference evidence="1" key="1">
    <citation type="submission" date="2016-10" db="EMBL/GenBank/DDBJ databases">
        <title>Sequence of Gallionella enrichment culture.</title>
        <authorList>
            <person name="Poehlein A."/>
            <person name="Muehling M."/>
            <person name="Daniel R."/>
        </authorList>
    </citation>
    <scope>NUCLEOTIDE SEQUENCE</scope>
</reference>
<sequence length="291" mass="33333">MTAFFKRLIFIHLIFSCFPAISQNVNGHWFGIGTVEYHGTNNHYLTELVLRQSGKKISGELNYYFKDTFFVTPVQGNYDVMNRTLTLKEFELVHFMAANAKDGITVNMTGKFLLRISRTESDLKGSFVSDEAHQYTTPPINFILKKSNDTLPFVLTQDTIETAKIFQTNAIKKESSRRKDIVREINVNASTINLEFYDNGEIDDDSVSVFQNDKLILPKSMLSYDALKLSIQLDKNLEYTDITMFANNIGLIPPNTAVLILYDGKKRYEIQMSSDFEKSATIRLKKNKIKN</sequence>
<dbReference type="AlphaFoldDB" id="A0A1J5RH98"/>
<organism evidence="1">
    <name type="scientific">mine drainage metagenome</name>
    <dbReference type="NCBI Taxonomy" id="410659"/>
    <lineage>
        <taxon>unclassified sequences</taxon>
        <taxon>metagenomes</taxon>
        <taxon>ecological metagenomes</taxon>
    </lineage>
</organism>
<dbReference type="EMBL" id="MLJW01000172">
    <property type="protein sequence ID" value="OIQ95145.1"/>
    <property type="molecule type" value="Genomic_DNA"/>
</dbReference>
<evidence type="ECO:0000313" key="1">
    <source>
        <dbReference type="EMBL" id="OIQ95145.1"/>
    </source>
</evidence>
<protein>
    <submittedName>
        <fullName evidence="1">Uncharacterized protein</fullName>
    </submittedName>
</protein>
<comment type="caution">
    <text evidence="1">The sequence shown here is derived from an EMBL/GenBank/DDBJ whole genome shotgun (WGS) entry which is preliminary data.</text>
</comment>
<proteinExistence type="predicted"/>
<name>A0A1J5RH98_9ZZZZ</name>
<gene>
    <name evidence="1" type="ORF">GALL_228420</name>
</gene>
<accession>A0A1J5RH98</accession>